<organism evidence="7 8">
    <name type="scientific">Ideonella dechloratans</name>
    <dbReference type="NCBI Taxonomy" id="36863"/>
    <lineage>
        <taxon>Bacteria</taxon>
        <taxon>Pseudomonadati</taxon>
        <taxon>Pseudomonadota</taxon>
        <taxon>Betaproteobacteria</taxon>
        <taxon>Burkholderiales</taxon>
        <taxon>Sphaerotilaceae</taxon>
        <taxon>Ideonella</taxon>
    </lineage>
</organism>
<evidence type="ECO:0000256" key="2">
    <source>
        <dbReference type="ARBA" id="ARBA00023136"/>
    </source>
</evidence>
<comment type="subcellular location">
    <subcellularLocation>
        <location evidence="1">Cell outer membrane</location>
    </subcellularLocation>
</comment>
<dbReference type="OrthoDB" id="345640at2"/>
<accession>A0A643F3L7</accession>
<reference evidence="7 8" key="1">
    <citation type="submission" date="2019-09" db="EMBL/GenBank/DDBJ databases">
        <title>Draft genome sequences of 48 bacterial type strains from the CCUG.</title>
        <authorList>
            <person name="Tunovic T."/>
            <person name="Pineiro-Iglesias B."/>
            <person name="Unosson C."/>
            <person name="Inganas E."/>
            <person name="Ohlen M."/>
            <person name="Cardew S."/>
            <person name="Jensie-Markopoulos S."/>
            <person name="Salva-Serra F."/>
            <person name="Jaen-Luchoro D."/>
            <person name="Karlsson R."/>
            <person name="Svensson-Stadler L."/>
            <person name="Chun J."/>
            <person name="Moore E."/>
        </authorList>
    </citation>
    <scope>NUCLEOTIDE SEQUENCE [LARGE SCALE GENOMIC DNA]</scope>
    <source>
        <strain evidence="7 8">CCUG 30977</strain>
    </source>
</reference>
<dbReference type="CDD" id="cd07185">
    <property type="entry name" value="OmpA_C-like"/>
    <property type="match status" value="1"/>
</dbReference>
<keyword evidence="5" id="KW-0732">Signal</keyword>
<keyword evidence="8" id="KW-1185">Reference proteome</keyword>
<feature type="domain" description="OmpA-like" evidence="6">
    <location>
        <begin position="241"/>
        <end position="355"/>
    </location>
</feature>
<feature type="chain" id="PRO_5024958705" evidence="5">
    <location>
        <begin position="32"/>
        <end position="355"/>
    </location>
</feature>
<dbReference type="Pfam" id="PF00691">
    <property type="entry name" value="OmpA"/>
    <property type="match status" value="1"/>
</dbReference>
<dbReference type="SUPFAM" id="SSF103088">
    <property type="entry name" value="OmpA-like"/>
    <property type="match status" value="1"/>
</dbReference>
<evidence type="ECO:0000259" key="6">
    <source>
        <dbReference type="PROSITE" id="PS51123"/>
    </source>
</evidence>
<dbReference type="InterPro" id="IPR036737">
    <property type="entry name" value="OmpA-like_sf"/>
</dbReference>
<evidence type="ECO:0000313" key="7">
    <source>
        <dbReference type="EMBL" id="KAB0572867.1"/>
    </source>
</evidence>
<dbReference type="PANTHER" id="PTHR30329:SF21">
    <property type="entry name" value="LIPOPROTEIN YIAD-RELATED"/>
    <property type="match status" value="1"/>
</dbReference>
<evidence type="ECO:0000256" key="4">
    <source>
        <dbReference type="PROSITE-ProRule" id="PRU00473"/>
    </source>
</evidence>
<dbReference type="Gene3D" id="3.30.1330.60">
    <property type="entry name" value="OmpA-like domain"/>
    <property type="match status" value="1"/>
</dbReference>
<dbReference type="PROSITE" id="PS51123">
    <property type="entry name" value="OMPA_2"/>
    <property type="match status" value="1"/>
</dbReference>
<gene>
    <name evidence="7" type="ORF">F7Q92_20740</name>
</gene>
<dbReference type="AlphaFoldDB" id="A0A643F3L7"/>
<dbReference type="PANTHER" id="PTHR30329">
    <property type="entry name" value="STATOR ELEMENT OF FLAGELLAR MOTOR COMPLEX"/>
    <property type="match status" value="1"/>
</dbReference>
<sequence>MIRSMHARLRAGLAGLALACTLGSLAMPAAAAPSWATDVAGGQDHPLLQRYTDSWLIAYQQQSFAQTSFPGKLGLDNKNRFLAPVTVEGQVTRLVYLAPPGKTPLEVHRNYEQALAAAGFKAVVSCTPSQPLCEKMRYGFADDRYDALKQANFAASRDRQSDPKLADAMRGLGGVNMVGTEDLFFSYGTLSRNGATVHVMVNTGKVYNSPFVGTYIEIAEPKAMLGGQVTVNAEALKNGLQAEGKIALYGIYFDTGKAALKPESKAQLDEMARLLKAQPALKVYIVGHTDNQGTLAANLTLSQQRAQAVVEALIQQYQIPAARLSAQGVASLVPVAANAAEAGRAKNRRVELVVQ</sequence>
<keyword evidence="2 4" id="KW-0472">Membrane</keyword>
<dbReference type="Proteomes" id="UP000430120">
    <property type="component" value="Unassembled WGS sequence"/>
</dbReference>
<protein>
    <submittedName>
        <fullName evidence="7">OmpA family protein</fullName>
    </submittedName>
</protein>
<proteinExistence type="predicted"/>
<name>A0A643F3L7_IDEDE</name>
<dbReference type="InterPro" id="IPR006665">
    <property type="entry name" value="OmpA-like"/>
</dbReference>
<dbReference type="InterPro" id="IPR006664">
    <property type="entry name" value="OMP_bac"/>
</dbReference>
<dbReference type="InterPro" id="IPR050330">
    <property type="entry name" value="Bact_OuterMem_StrucFunc"/>
</dbReference>
<keyword evidence="3" id="KW-0998">Cell outer membrane</keyword>
<evidence type="ECO:0000256" key="1">
    <source>
        <dbReference type="ARBA" id="ARBA00004442"/>
    </source>
</evidence>
<comment type="caution">
    <text evidence="7">The sequence shown here is derived from an EMBL/GenBank/DDBJ whole genome shotgun (WGS) entry which is preliminary data.</text>
</comment>
<evidence type="ECO:0000313" key="8">
    <source>
        <dbReference type="Proteomes" id="UP000430120"/>
    </source>
</evidence>
<feature type="signal peptide" evidence="5">
    <location>
        <begin position="1"/>
        <end position="31"/>
    </location>
</feature>
<dbReference type="PRINTS" id="PR01021">
    <property type="entry name" value="OMPADOMAIN"/>
</dbReference>
<evidence type="ECO:0000256" key="3">
    <source>
        <dbReference type="ARBA" id="ARBA00023237"/>
    </source>
</evidence>
<evidence type="ECO:0000256" key="5">
    <source>
        <dbReference type="SAM" id="SignalP"/>
    </source>
</evidence>
<dbReference type="EMBL" id="VZPB01000093">
    <property type="protein sequence ID" value="KAB0572867.1"/>
    <property type="molecule type" value="Genomic_DNA"/>
</dbReference>
<dbReference type="GO" id="GO:0009279">
    <property type="term" value="C:cell outer membrane"/>
    <property type="evidence" value="ECO:0007669"/>
    <property type="project" value="UniProtKB-SubCell"/>
</dbReference>
<dbReference type="RefSeq" id="WP_151125969.1">
    <property type="nucleotide sequence ID" value="NZ_VZPB01000093.1"/>
</dbReference>